<evidence type="ECO:0008006" key="3">
    <source>
        <dbReference type="Google" id="ProtNLM"/>
    </source>
</evidence>
<proteinExistence type="predicted"/>
<accession>A0AAU8A8M1</accession>
<organism evidence="2">
    <name type="scientific">Christensenella massiliensis</name>
    <dbReference type="NCBI Taxonomy" id="1805714"/>
    <lineage>
        <taxon>Bacteria</taxon>
        <taxon>Bacillati</taxon>
        <taxon>Bacillota</taxon>
        <taxon>Clostridia</taxon>
        <taxon>Christensenellales</taxon>
        <taxon>Christensenellaceae</taxon>
        <taxon>Christensenella</taxon>
    </lineage>
</organism>
<feature type="coiled-coil region" evidence="1">
    <location>
        <begin position="2"/>
        <end position="36"/>
    </location>
</feature>
<evidence type="ECO:0000256" key="1">
    <source>
        <dbReference type="SAM" id="Coils"/>
    </source>
</evidence>
<gene>
    <name evidence="2" type="ORF">PUP29_11895</name>
</gene>
<reference evidence="2" key="1">
    <citation type="submission" date="2023-02" db="EMBL/GenBank/DDBJ databases">
        <title>Gut commensal Christensenella minuta modulates host metabolism via a new class of secondary bile acids.</title>
        <authorList>
            <person name="Liu C."/>
        </authorList>
    </citation>
    <scope>NUCLEOTIDE SEQUENCE</scope>
    <source>
        <strain evidence="2">CA70</strain>
    </source>
</reference>
<dbReference type="AlphaFoldDB" id="A0AAU8A8M1"/>
<dbReference type="RefSeq" id="WP_079545517.1">
    <property type="nucleotide sequence ID" value="NZ_CP117826.1"/>
</dbReference>
<dbReference type="EMBL" id="CP117826">
    <property type="protein sequence ID" value="XCC62219.1"/>
    <property type="molecule type" value="Genomic_DNA"/>
</dbReference>
<name>A0AAU8A8M1_9FIRM</name>
<sequence>MKEKEDNKKSEMLRELDDKMREFAKEREKLNQMSSERIALGRPLTDGELLKQNETCGEIGITITRLQALLDEYEGD</sequence>
<keyword evidence="1" id="KW-0175">Coiled coil</keyword>
<evidence type="ECO:0000313" key="2">
    <source>
        <dbReference type="EMBL" id="XCC62219.1"/>
    </source>
</evidence>
<protein>
    <recommendedName>
        <fullName evidence="3">DUF4315 family protein</fullName>
    </recommendedName>
</protein>